<dbReference type="NCBIfam" id="TIGR03057">
    <property type="entry name" value="xxxLxxG_by_4"/>
    <property type="match status" value="1"/>
</dbReference>
<keyword evidence="1" id="KW-0732">Signal</keyword>
<evidence type="ECO:0000313" key="2">
    <source>
        <dbReference type="EMBL" id="WMJ17519.1"/>
    </source>
</evidence>
<dbReference type="RefSeq" id="WP_062898713.1">
    <property type="nucleotide sequence ID" value="NZ_CP133076.1"/>
</dbReference>
<evidence type="ECO:0000256" key="1">
    <source>
        <dbReference type="SAM" id="SignalP"/>
    </source>
</evidence>
<dbReference type="GeneID" id="32063927"/>
<evidence type="ECO:0000313" key="3">
    <source>
        <dbReference type="Proteomes" id="UP001223761"/>
    </source>
</evidence>
<feature type="signal peptide" evidence="1">
    <location>
        <begin position="1"/>
        <end position="26"/>
    </location>
</feature>
<dbReference type="InterPro" id="IPR023908">
    <property type="entry name" value="xxxLxxG_rpt"/>
</dbReference>
<sequence length="504" mass="54481">MNAVKATIPVLTAATLLLSSATGTYAAAPDQVVDRETVYTLLNSDGTVKKSIVVDWLYFKGNGNVTVTDYGQLQHIRNISGLEKPVVQNGQIIWDAEVKGERSIYYSGETSQPLPVDVSINYYLNGKKVDAPSLAGKNGTVKIEITLKNRLKQKKNISYSGYKGARHSVEKELYTPILSLVSLNISTEHFTDMKLGDAMTVMSGKTMSATWMVVPNPEETITLEMKGTDIELEPITITLIPKLPPVSEVPVKEQLEKLTDGIQQISSALDQLGDGANQLAAGNRQVKNGLNQLSEGLGQLNQVNQAHEGLVKQSLETNRQLLALAQNLAAEKPQDANLQALVQGLKGQQQMLKMLAEGGNLQGKPFPGLDKMEEGLKGSKAGADKLAAAAGQLEKGSLQLKTGIEKLSGGTAEMKNGLIAGLNKLYEGEAILHQSKTAAEQYDTFLGKPKGAKGEVRFILKTDPIEPVKVKDSAGQKPDTGSEEENISFFEKVKKWLSDLFLNP</sequence>
<dbReference type="Proteomes" id="UP001223761">
    <property type="component" value="Chromosome"/>
</dbReference>
<reference evidence="2 3" key="1">
    <citation type="submission" date="2023-08" db="EMBL/GenBank/DDBJ databases">
        <title>Genome sequencing of the thermostable Gram positive bacteria Geobacillus proteiniphilus strain T-6.</title>
        <authorList>
            <person name="Shulami S."/>
            <person name="Shoham Y."/>
        </authorList>
    </citation>
    <scope>NUCLEOTIDE SEQUENCE [LARGE SCALE GENOMIC DNA]</scope>
    <source>
        <strain evidence="2 3">T-6</strain>
    </source>
</reference>
<proteinExistence type="predicted"/>
<name>A0ABY9MIR0_9BACL</name>
<dbReference type="EMBL" id="CP133076">
    <property type="protein sequence ID" value="WMJ17519.1"/>
    <property type="molecule type" value="Genomic_DNA"/>
</dbReference>
<feature type="chain" id="PRO_5045190805" evidence="1">
    <location>
        <begin position="27"/>
        <end position="504"/>
    </location>
</feature>
<keyword evidence="3" id="KW-1185">Reference proteome</keyword>
<protein>
    <submittedName>
        <fullName evidence="2">Uncharacterized protein</fullName>
    </submittedName>
</protein>
<gene>
    <name evidence="2" type="ORF">RA955_05445</name>
</gene>
<organism evidence="2 3">
    <name type="scientific">Geobacillus proteiniphilus</name>
    <dbReference type="NCBI Taxonomy" id="860353"/>
    <lineage>
        <taxon>Bacteria</taxon>
        <taxon>Bacillati</taxon>
        <taxon>Bacillota</taxon>
        <taxon>Bacilli</taxon>
        <taxon>Bacillales</taxon>
        <taxon>Anoxybacillaceae</taxon>
        <taxon>Geobacillus</taxon>
    </lineage>
</organism>
<accession>A0ABY9MIR0</accession>